<dbReference type="SUPFAM" id="SSF48452">
    <property type="entry name" value="TPR-like"/>
    <property type="match status" value="1"/>
</dbReference>
<dbReference type="InterPro" id="IPR011990">
    <property type="entry name" value="TPR-like_helical_dom_sf"/>
</dbReference>
<evidence type="ECO:0000259" key="2">
    <source>
        <dbReference type="PROSITE" id="PS50943"/>
    </source>
</evidence>
<protein>
    <submittedName>
        <fullName evidence="3">Helix-turn-helix domain-containing protein</fullName>
    </submittedName>
</protein>
<dbReference type="PANTHER" id="PTHR46797">
    <property type="entry name" value="HTH-TYPE TRANSCRIPTIONAL REGULATOR"/>
    <property type="match status" value="1"/>
</dbReference>
<evidence type="ECO:0000313" key="3">
    <source>
        <dbReference type="EMBL" id="MCX7568931.1"/>
    </source>
</evidence>
<feature type="domain" description="HTH cro/C1-type" evidence="2">
    <location>
        <begin position="15"/>
        <end position="69"/>
    </location>
</feature>
<keyword evidence="1" id="KW-0238">DNA-binding</keyword>
<keyword evidence="4" id="KW-1185">Reference proteome</keyword>
<reference evidence="3 4" key="1">
    <citation type="submission" date="2022-11" db="EMBL/GenBank/DDBJ databases">
        <title>Study of microbial diversity in lake waters.</title>
        <authorList>
            <person name="Zhang J."/>
        </authorList>
    </citation>
    <scope>NUCLEOTIDE SEQUENCE [LARGE SCALE GENOMIC DNA]</scope>
    <source>
        <strain evidence="3 4">DT12</strain>
    </source>
</reference>
<dbReference type="Gene3D" id="1.25.40.10">
    <property type="entry name" value="Tetratricopeptide repeat domain"/>
    <property type="match status" value="1"/>
</dbReference>
<dbReference type="EMBL" id="JAPMLT010000001">
    <property type="protein sequence ID" value="MCX7568931.1"/>
    <property type="molecule type" value="Genomic_DNA"/>
</dbReference>
<dbReference type="RefSeq" id="WP_267150165.1">
    <property type="nucleotide sequence ID" value="NZ_JAPMLT010000001.1"/>
</dbReference>
<gene>
    <name evidence="3" type="ORF">OS242_03010</name>
</gene>
<dbReference type="InterPro" id="IPR001387">
    <property type="entry name" value="Cro/C1-type_HTH"/>
</dbReference>
<dbReference type="Proteomes" id="UP001208017">
    <property type="component" value="Unassembled WGS sequence"/>
</dbReference>
<dbReference type="CDD" id="cd00093">
    <property type="entry name" value="HTH_XRE"/>
    <property type="match status" value="1"/>
</dbReference>
<accession>A0ABT3WXI8</accession>
<dbReference type="Gene3D" id="1.10.260.40">
    <property type="entry name" value="lambda repressor-like DNA-binding domains"/>
    <property type="match status" value="1"/>
</dbReference>
<proteinExistence type="predicted"/>
<comment type="caution">
    <text evidence="3">The sequence shown here is derived from an EMBL/GenBank/DDBJ whole genome shotgun (WGS) entry which is preliminary data.</text>
</comment>
<dbReference type="PROSITE" id="PS50943">
    <property type="entry name" value="HTH_CROC1"/>
    <property type="match status" value="1"/>
</dbReference>
<dbReference type="PANTHER" id="PTHR46797:SF1">
    <property type="entry name" value="METHYLPHOSPHONATE SYNTHASE"/>
    <property type="match status" value="1"/>
</dbReference>
<dbReference type="Pfam" id="PF01381">
    <property type="entry name" value="HTH_3"/>
    <property type="match status" value="1"/>
</dbReference>
<organism evidence="3 4">
    <name type="scientific">Tumebacillus lacus</name>
    <dbReference type="NCBI Taxonomy" id="2995335"/>
    <lineage>
        <taxon>Bacteria</taxon>
        <taxon>Bacillati</taxon>
        <taxon>Bacillota</taxon>
        <taxon>Bacilli</taxon>
        <taxon>Bacillales</taxon>
        <taxon>Alicyclobacillaceae</taxon>
        <taxon>Tumebacillus</taxon>
    </lineage>
</organism>
<dbReference type="SUPFAM" id="SSF47413">
    <property type="entry name" value="lambda repressor-like DNA-binding domains"/>
    <property type="match status" value="1"/>
</dbReference>
<evidence type="ECO:0000313" key="4">
    <source>
        <dbReference type="Proteomes" id="UP001208017"/>
    </source>
</evidence>
<evidence type="ECO:0000256" key="1">
    <source>
        <dbReference type="ARBA" id="ARBA00023125"/>
    </source>
</evidence>
<sequence length="253" mass="29297">MNIHNEHKETIGERIRRLRKERNLPQSFLADATGVTFGWISQIEQDKANASPELLNKIAVALKVPIRELLQDEDQHMELVSRIRLVEVLLETNQTDEAESMIQDLQHEKDLSEKDRIMLSVHLAECRYQQKRYEDALHVLHPIITDLEAENHHDAYLLALIRNKIGNAYTQRQDTGNAYYNYKKALDYTSRFSSFNDLAAHISYNVGLTLRRRGRSHDSIHFLERAGEYFQLSTSVENSSKTPFENSPVSPPK</sequence>
<name>A0ABT3WXI8_9BACL</name>
<dbReference type="SMART" id="SM00530">
    <property type="entry name" value="HTH_XRE"/>
    <property type="match status" value="1"/>
</dbReference>
<dbReference type="InterPro" id="IPR050807">
    <property type="entry name" value="TransReg_Diox_bact_type"/>
</dbReference>
<dbReference type="InterPro" id="IPR010982">
    <property type="entry name" value="Lambda_DNA-bd_dom_sf"/>
</dbReference>